<feature type="transmembrane region" description="Helical" evidence="1">
    <location>
        <begin position="115"/>
        <end position="132"/>
    </location>
</feature>
<proteinExistence type="predicted"/>
<evidence type="ECO:0000256" key="1">
    <source>
        <dbReference type="SAM" id="Phobius"/>
    </source>
</evidence>
<evidence type="ECO:0008006" key="4">
    <source>
        <dbReference type="Google" id="ProtNLM"/>
    </source>
</evidence>
<sequence>MADPRGYFTTGSLIAFIFLGIIRGSFPVAIYFALKAYLSPSLVFLLRTPGSLTLYVLLMIYYSSRDSDLKETYSKNLKTLRNYWKFAVMGLIQLAAPYLLFMYGLRFLNPTTGGVYMAAAPWISVLLERLPFVRSTHPVQAVKVAAMVVGAAGIVLVSVTGIATAANKECIDPSPKASDTHNWTKSYVISNGTSPCYTHKDLTLSLLSLIGGSFIWSVSSVFWRAHRGNIHYVSSGIANNIFGGIFVLILSLLLPRYDHMNEVQWQNGSAVFSVIFLTLMSGWLAAVLLDYLYAEVGLLVTNRVLCLVPFVAWFEDWMFIRKFKVWC</sequence>
<accession>A0AAD9QS85</accession>
<feature type="transmembrane region" description="Helical" evidence="1">
    <location>
        <begin position="12"/>
        <end position="34"/>
    </location>
</feature>
<dbReference type="SUPFAM" id="SSF103481">
    <property type="entry name" value="Multidrug resistance efflux transporter EmrE"/>
    <property type="match status" value="1"/>
</dbReference>
<keyword evidence="3" id="KW-1185">Reference proteome</keyword>
<protein>
    <recommendedName>
        <fullName evidence="4">EamA domain-containing protein</fullName>
    </recommendedName>
</protein>
<feature type="transmembrane region" description="Helical" evidence="1">
    <location>
        <begin position="144"/>
        <end position="166"/>
    </location>
</feature>
<feature type="transmembrane region" description="Helical" evidence="1">
    <location>
        <begin position="237"/>
        <end position="257"/>
    </location>
</feature>
<feature type="transmembrane region" description="Helical" evidence="1">
    <location>
        <begin position="40"/>
        <end position="62"/>
    </location>
</feature>
<reference evidence="2" key="1">
    <citation type="journal article" date="2023" name="G3 (Bethesda)">
        <title>Whole genome assembly and annotation of the endangered Caribbean coral Acropora cervicornis.</title>
        <authorList>
            <person name="Selwyn J.D."/>
            <person name="Vollmer S.V."/>
        </authorList>
    </citation>
    <scope>NUCLEOTIDE SEQUENCE</scope>
    <source>
        <strain evidence="2">K2</strain>
    </source>
</reference>
<dbReference type="AlphaFoldDB" id="A0AAD9QS85"/>
<organism evidence="2 3">
    <name type="scientific">Acropora cervicornis</name>
    <name type="common">Staghorn coral</name>
    <dbReference type="NCBI Taxonomy" id="6130"/>
    <lineage>
        <taxon>Eukaryota</taxon>
        <taxon>Metazoa</taxon>
        <taxon>Cnidaria</taxon>
        <taxon>Anthozoa</taxon>
        <taxon>Hexacorallia</taxon>
        <taxon>Scleractinia</taxon>
        <taxon>Astrocoeniina</taxon>
        <taxon>Acroporidae</taxon>
        <taxon>Acropora</taxon>
    </lineage>
</organism>
<gene>
    <name evidence="2" type="ORF">P5673_009935</name>
</gene>
<name>A0AAD9QS85_ACRCE</name>
<feature type="transmembrane region" description="Helical" evidence="1">
    <location>
        <begin position="204"/>
        <end position="225"/>
    </location>
</feature>
<keyword evidence="1" id="KW-1133">Transmembrane helix</keyword>
<reference evidence="2" key="2">
    <citation type="journal article" date="2023" name="Science">
        <title>Genomic signatures of disease resistance in endangered staghorn corals.</title>
        <authorList>
            <person name="Vollmer S.V."/>
            <person name="Selwyn J.D."/>
            <person name="Despard B.A."/>
            <person name="Roesel C.L."/>
        </authorList>
    </citation>
    <scope>NUCLEOTIDE SEQUENCE</scope>
    <source>
        <strain evidence="2">K2</strain>
    </source>
</reference>
<feature type="transmembrane region" description="Helical" evidence="1">
    <location>
        <begin position="269"/>
        <end position="289"/>
    </location>
</feature>
<keyword evidence="1" id="KW-0472">Membrane</keyword>
<dbReference type="Proteomes" id="UP001249851">
    <property type="component" value="Unassembled WGS sequence"/>
</dbReference>
<keyword evidence="1" id="KW-0812">Transmembrane</keyword>
<evidence type="ECO:0000313" key="2">
    <source>
        <dbReference type="EMBL" id="KAK2566423.1"/>
    </source>
</evidence>
<dbReference type="EMBL" id="JARQWQ010000017">
    <property type="protein sequence ID" value="KAK2566423.1"/>
    <property type="molecule type" value="Genomic_DNA"/>
</dbReference>
<evidence type="ECO:0000313" key="3">
    <source>
        <dbReference type="Proteomes" id="UP001249851"/>
    </source>
</evidence>
<dbReference type="InterPro" id="IPR037185">
    <property type="entry name" value="EmrE-like"/>
</dbReference>
<feature type="transmembrane region" description="Helical" evidence="1">
    <location>
        <begin position="296"/>
        <end position="314"/>
    </location>
</feature>
<comment type="caution">
    <text evidence="2">The sequence shown here is derived from an EMBL/GenBank/DDBJ whole genome shotgun (WGS) entry which is preliminary data.</text>
</comment>
<feature type="transmembrane region" description="Helical" evidence="1">
    <location>
        <begin position="83"/>
        <end position="103"/>
    </location>
</feature>